<evidence type="ECO:0000313" key="3">
    <source>
        <dbReference type="Proteomes" id="UP000538666"/>
    </source>
</evidence>
<dbReference type="OrthoDB" id="120084at2"/>
<gene>
    <name evidence="2" type="ORF">HNQ77_002373</name>
</gene>
<feature type="transmembrane region" description="Helical" evidence="1">
    <location>
        <begin position="5"/>
        <end position="27"/>
    </location>
</feature>
<organism evidence="2 3">
    <name type="scientific">Silvibacterium bohemicum</name>
    <dbReference type="NCBI Taxonomy" id="1577686"/>
    <lineage>
        <taxon>Bacteria</taxon>
        <taxon>Pseudomonadati</taxon>
        <taxon>Acidobacteriota</taxon>
        <taxon>Terriglobia</taxon>
        <taxon>Terriglobales</taxon>
        <taxon>Acidobacteriaceae</taxon>
        <taxon>Silvibacterium</taxon>
    </lineage>
</organism>
<keyword evidence="1" id="KW-0812">Transmembrane</keyword>
<sequence length="129" mass="14379">MLRKIVLIVIKVLVCLNLFYGAFFFKFPGVPFSIALFTTMSDAVHGIISQPVFRIGAGLFETIGPILFLIPRTARFGAAFIATYMIGVLMSHIFVLGYGMAFVDALITFLLPCLYLYMTRPGHAKRYAD</sequence>
<feature type="transmembrane region" description="Helical" evidence="1">
    <location>
        <begin position="47"/>
        <end position="69"/>
    </location>
</feature>
<name>A0A841JZN0_9BACT</name>
<keyword evidence="1" id="KW-0472">Membrane</keyword>
<protein>
    <submittedName>
        <fullName evidence="2">Putative membrane protein YphA (DoxX/SURF4 family)</fullName>
    </submittedName>
</protein>
<dbReference type="AlphaFoldDB" id="A0A841JZN0"/>
<dbReference type="EMBL" id="JACHEK010000004">
    <property type="protein sequence ID" value="MBB6144421.1"/>
    <property type="molecule type" value="Genomic_DNA"/>
</dbReference>
<feature type="transmembrane region" description="Helical" evidence="1">
    <location>
        <begin position="101"/>
        <end position="118"/>
    </location>
</feature>
<evidence type="ECO:0000313" key="2">
    <source>
        <dbReference type="EMBL" id="MBB6144421.1"/>
    </source>
</evidence>
<accession>A0A841JZN0</accession>
<dbReference type="RefSeq" id="WP_156185870.1">
    <property type="nucleotide sequence ID" value="NZ_JACHEK010000004.1"/>
</dbReference>
<comment type="caution">
    <text evidence="2">The sequence shown here is derived from an EMBL/GenBank/DDBJ whole genome shotgun (WGS) entry which is preliminary data.</text>
</comment>
<proteinExistence type="predicted"/>
<reference evidence="2 3" key="1">
    <citation type="submission" date="2020-08" db="EMBL/GenBank/DDBJ databases">
        <title>Genomic Encyclopedia of Type Strains, Phase IV (KMG-IV): sequencing the most valuable type-strain genomes for metagenomic binning, comparative biology and taxonomic classification.</title>
        <authorList>
            <person name="Goeker M."/>
        </authorList>
    </citation>
    <scope>NUCLEOTIDE SEQUENCE [LARGE SCALE GENOMIC DNA]</scope>
    <source>
        <strain evidence="2 3">DSM 103733</strain>
    </source>
</reference>
<keyword evidence="3" id="KW-1185">Reference proteome</keyword>
<dbReference type="Proteomes" id="UP000538666">
    <property type="component" value="Unassembled WGS sequence"/>
</dbReference>
<keyword evidence="1" id="KW-1133">Transmembrane helix</keyword>
<evidence type="ECO:0000256" key="1">
    <source>
        <dbReference type="SAM" id="Phobius"/>
    </source>
</evidence>
<feature type="transmembrane region" description="Helical" evidence="1">
    <location>
        <begin position="76"/>
        <end position="95"/>
    </location>
</feature>